<dbReference type="EMBL" id="JAJAPW010000002">
    <property type="protein sequence ID" value="MCB4798318.1"/>
    <property type="molecule type" value="Genomic_DNA"/>
</dbReference>
<dbReference type="AlphaFoldDB" id="A0A9X1I0G5"/>
<feature type="domain" description="DUF2061" evidence="2">
    <location>
        <begin position="10"/>
        <end position="60"/>
    </location>
</feature>
<dbReference type="RefSeq" id="WP_226542070.1">
    <property type="nucleotide sequence ID" value="NZ_JAJAPW010000002.1"/>
</dbReference>
<dbReference type="InterPro" id="IPR018638">
    <property type="entry name" value="DUF2061_membrane"/>
</dbReference>
<sequence length="152" mass="18034">MPKNLYKRHIAKAITWRLVGTLDTIILSWVISGDPLTGLKIGAFEVVTKMILYYCHERIWFKVKIEESKKRHLLKTFTWRFVGTIDTMTLAWIISGNPLTGLSIGFAEVLTKMILYYIHERVWYKIDYGLEKRRRLKRWKKISKNTNIKSEN</sequence>
<organism evidence="3 4">
    <name type="scientific">Neotamlana laminarinivorans</name>
    <dbReference type="NCBI Taxonomy" id="2883124"/>
    <lineage>
        <taxon>Bacteria</taxon>
        <taxon>Pseudomonadati</taxon>
        <taxon>Bacteroidota</taxon>
        <taxon>Flavobacteriia</taxon>
        <taxon>Flavobacteriales</taxon>
        <taxon>Flavobacteriaceae</taxon>
        <taxon>Neotamlana</taxon>
    </lineage>
</organism>
<keyword evidence="4" id="KW-1185">Reference proteome</keyword>
<evidence type="ECO:0000259" key="2">
    <source>
        <dbReference type="Pfam" id="PF09834"/>
    </source>
</evidence>
<keyword evidence="1" id="KW-0472">Membrane</keyword>
<proteinExistence type="predicted"/>
<evidence type="ECO:0000256" key="1">
    <source>
        <dbReference type="SAM" id="Phobius"/>
    </source>
</evidence>
<evidence type="ECO:0000313" key="3">
    <source>
        <dbReference type="EMBL" id="MCB4798318.1"/>
    </source>
</evidence>
<keyword evidence="1" id="KW-0812">Transmembrane</keyword>
<dbReference type="Proteomes" id="UP001139199">
    <property type="component" value="Unassembled WGS sequence"/>
</dbReference>
<accession>A0A9X1I0G5</accession>
<reference evidence="3" key="1">
    <citation type="submission" date="2021-10" db="EMBL/GenBank/DDBJ databases">
        <title>Tamlana sargassums sp. nov., and Tamlana laminarinivorans sp. nov., two new bacteria isolated from the brown alga.</title>
        <authorList>
            <person name="Li J."/>
        </authorList>
    </citation>
    <scope>NUCLEOTIDE SEQUENCE</scope>
    <source>
        <strain evidence="3">PT2-4</strain>
    </source>
</reference>
<dbReference type="Pfam" id="PF09834">
    <property type="entry name" value="DUF2061"/>
    <property type="match status" value="2"/>
</dbReference>
<evidence type="ECO:0000313" key="4">
    <source>
        <dbReference type="Proteomes" id="UP001139199"/>
    </source>
</evidence>
<protein>
    <submittedName>
        <fullName evidence="3">DUF2061 domain-containing protein</fullName>
    </submittedName>
</protein>
<name>A0A9X1I0G5_9FLAO</name>
<keyword evidence="1" id="KW-1133">Transmembrane helix</keyword>
<comment type="caution">
    <text evidence="3">The sequence shown here is derived from an EMBL/GenBank/DDBJ whole genome shotgun (WGS) entry which is preliminary data.</text>
</comment>
<gene>
    <name evidence="3" type="ORF">LG649_05660</name>
</gene>
<feature type="domain" description="DUF2061" evidence="2">
    <location>
        <begin position="73"/>
        <end position="123"/>
    </location>
</feature>
<feature type="transmembrane region" description="Helical" evidence="1">
    <location>
        <begin position="14"/>
        <end position="31"/>
    </location>
</feature>